<dbReference type="VEuPathDB" id="VectorBase:HLOH_041953"/>
<reference evidence="1 2" key="1">
    <citation type="journal article" date="2020" name="Cell">
        <title>Large-Scale Comparative Analyses of Tick Genomes Elucidate Their Genetic Diversity and Vector Capacities.</title>
        <authorList>
            <consortium name="Tick Genome and Microbiome Consortium (TIGMIC)"/>
            <person name="Jia N."/>
            <person name="Wang J."/>
            <person name="Shi W."/>
            <person name="Du L."/>
            <person name="Sun Y."/>
            <person name="Zhan W."/>
            <person name="Jiang J.F."/>
            <person name="Wang Q."/>
            <person name="Zhang B."/>
            <person name="Ji P."/>
            <person name="Bell-Sakyi L."/>
            <person name="Cui X.M."/>
            <person name="Yuan T.T."/>
            <person name="Jiang B.G."/>
            <person name="Yang W.F."/>
            <person name="Lam T.T."/>
            <person name="Chang Q.C."/>
            <person name="Ding S.J."/>
            <person name="Wang X.J."/>
            <person name="Zhu J.G."/>
            <person name="Ruan X.D."/>
            <person name="Zhao L."/>
            <person name="Wei J.T."/>
            <person name="Ye R.Z."/>
            <person name="Que T.C."/>
            <person name="Du C.H."/>
            <person name="Zhou Y.H."/>
            <person name="Cheng J.X."/>
            <person name="Dai P.F."/>
            <person name="Guo W.B."/>
            <person name="Han X.H."/>
            <person name="Huang E.J."/>
            <person name="Li L.F."/>
            <person name="Wei W."/>
            <person name="Gao Y.C."/>
            <person name="Liu J.Z."/>
            <person name="Shao H.Z."/>
            <person name="Wang X."/>
            <person name="Wang C.C."/>
            <person name="Yang T.C."/>
            <person name="Huo Q.B."/>
            <person name="Li W."/>
            <person name="Chen H.Y."/>
            <person name="Chen S.E."/>
            <person name="Zhou L.G."/>
            <person name="Ni X.B."/>
            <person name="Tian J.H."/>
            <person name="Sheng Y."/>
            <person name="Liu T."/>
            <person name="Pan Y.S."/>
            <person name="Xia L.Y."/>
            <person name="Li J."/>
            <person name="Zhao F."/>
            <person name="Cao W.C."/>
        </authorList>
    </citation>
    <scope>NUCLEOTIDE SEQUENCE [LARGE SCALE GENOMIC DNA]</scope>
    <source>
        <strain evidence="1">HaeL-2018</strain>
    </source>
</reference>
<proteinExistence type="predicted"/>
<organism evidence="1 2">
    <name type="scientific">Haemaphysalis longicornis</name>
    <name type="common">Bush tick</name>
    <dbReference type="NCBI Taxonomy" id="44386"/>
    <lineage>
        <taxon>Eukaryota</taxon>
        <taxon>Metazoa</taxon>
        <taxon>Ecdysozoa</taxon>
        <taxon>Arthropoda</taxon>
        <taxon>Chelicerata</taxon>
        <taxon>Arachnida</taxon>
        <taxon>Acari</taxon>
        <taxon>Parasitiformes</taxon>
        <taxon>Ixodida</taxon>
        <taxon>Ixodoidea</taxon>
        <taxon>Ixodidae</taxon>
        <taxon>Haemaphysalinae</taxon>
        <taxon>Haemaphysalis</taxon>
    </lineage>
</organism>
<protein>
    <submittedName>
        <fullName evidence="1">Uncharacterized protein</fullName>
    </submittedName>
</protein>
<gene>
    <name evidence="1" type="ORF">HPB48_022159</name>
</gene>
<dbReference type="Proteomes" id="UP000821853">
    <property type="component" value="Chromosome 9"/>
</dbReference>
<name>A0A9J6H427_HAELO</name>
<sequence length="104" mass="11065">MYQGVLANFKSTIARRVLERLLIDVRSASNSADLNVPLVKAIFFILESVAWRDVKSQTILHCFRIAGFSRCSSGAGDEEAAGYIADAAGGAAAAIASREASRVC</sequence>
<evidence type="ECO:0000313" key="2">
    <source>
        <dbReference type="Proteomes" id="UP000821853"/>
    </source>
</evidence>
<keyword evidence="2" id="KW-1185">Reference proteome</keyword>
<comment type="caution">
    <text evidence="1">The sequence shown here is derived from an EMBL/GenBank/DDBJ whole genome shotgun (WGS) entry which is preliminary data.</text>
</comment>
<accession>A0A9J6H427</accession>
<dbReference type="EMBL" id="JABSTR010000011">
    <property type="protein sequence ID" value="KAH9382546.1"/>
    <property type="molecule type" value="Genomic_DNA"/>
</dbReference>
<evidence type="ECO:0000313" key="1">
    <source>
        <dbReference type="EMBL" id="KAH9382546.1"/>
    </source>
</evidence>
<dbReference type="AlphaFoldDB" id="A0A9J6H427"/>